<name>A0ABU5VWY6_9BACT</name>
<comment type="caution">
    <text evidence="1">The sequence shown here is derived from an EMBL/GenBank/DDBJ whole genome shotgun (WGS) entry which is preliminary data.</text>
</comment>
<protein>
    <recommendedName>
        <fullName evidence="3">G/U mismatch-specific uracil-DNA glycosylase</fullName>
    </recommendedName>
</protein>
<sequence>MDLIEYHPYKPFIPPHSKKLIIGNFPIGKFSNPARFHEIKNGEMNFYYGGASNKLWRLLSECFGRSLTTIKEIKFFLKEHHFALADILLSCRRINGSGLDTALYDKTYNTDLRKIIEKENFEELLFTSRHVYTQFRKHIGKFPNIKQTILISPSPTAVRGLVKNKEYLELKKKNRDLSIEEFRLMKYKQVFS</sequence>
<dbReference type="SUPFAM" id="SSF52141">
    <property type="entry name" value="Uracil-DNA glycosylase-like"/>
    <property type="match status" value="1"/>
</dbReference>
<evidence type="ECO:0000313" key="1">
    <source>
        <dbReference type="EMBL" id="MEA9357462.1"/>
    </source>
</evidence>
<dbReference type="Gene3D" id="3.40.470.10">
    <property type="entry name" value="Uracil-DNA glycosylase-like domain"/>
    <property type="match status" value="1"/>
</dbReference>
<evidence type="ECO:0000313" key="2">
    <source>
        <dbReference type="Proteomes" id="UP001302274"/>
    </source>
</evidence>
<dbReference type="EMBL" id="JAYGJQ010000002">
    <property type="protein sequence ID" value="MEA9357462.1"/>
    <property type="molecule type" value="Genomic_DNA"/>
</dbReference>
<dbReference type="InterPro" id="IPR036895">
    <property type="entry name" value="Uracil-DNA_glycosylase-like_sf"/>
</dbReference>
<dbReference type="Proteomes" id="UP001302274">
    <property type="component" value="Unassembled WGS sequence"/>
</dbReference>
<evidence type="ECO:0008006" key="3">
    <source>
        <dbReference type="Google" id="ProtNLM"/>
    </source>
</evidence>
<keyword evidence="2" id="KW-1185">Reference proteome</keyword>
<dbReference type="RefSeq" id="WP_323577476.1">
    <property type="nucleotide sequence ID" value="NZ_JAYGJQ010000002.1"/>
</dbReference>
<proteinExistence type="predicted"/>
<organism evidence="1 2">
    <name type="scientific">Bacteriovorax antarcticus</name>
    <dbReference type="NCBI Taxonomy" id="3088717"/>
    <lineage>
        <taxon>Bacteria</taxon>
        <taxon>Pseudomonadati</taxon>
        <taxon>Bdellovibrionota</taxon>
        <taxon>Bacteriovoracia</taxon>
        <taxon>Bacteriovoracales</taxon>
        <taxon>Bacteriovoracaceae</taxon>
        <taxon>Bacteriovorax</taxon>
    </lineage>
</organism>
<accession>A0ABU5VWY6</accession>
<gene>
    <name evidence="1" type="ORF">SHI21_14640</name>
</gene>
<reference evidence="1 2" key="1">
    <citation type="submission" date="2023-11" db="EMBL/GenBank/DDBJ databases">
        <title>A Novel Polar Bacteriovorax (B. antarcticus) Isolated from the Biocrust in Antarctica.</title>
        <authorList>
            <person name="Mun W."/>
            <person name="Choi S.Y."/>
            <person name="Mitchell R.J."/>
        </authorList>
    </citation>
    <scope>NUCLEOTIDE SEQUENCE [LARGE SCALE GENOMIC DNA]</scope>
    <source>
        <strain evidence="1 2">PP10</strain>
    </source>
</reference>